<reference evidence="2 3" key="1">
    <citation type="journal article" date="2014" name="Nat. Genet.">
        <title>Genome sequence of the hot pepper provides insights into the evolution of pungency in Capsicum species.</title>
        <authorList>
            <person name="Kim S."/>
            <person name="Park M."/>
            <person name="Yeom S.I."/>
            <person name="Kim Y.M."/>
            <person name="Lee J.M."/>
            <person name="Lee H.A."/>
            <person name="Seo E."/>
            <person name="Choi J."/>
            <person name="Cheong K."/>
            <person name="Kim K.T."/>
            <person name="Jung K."/>
            <person name="Lee G.W."/>
            <person name="Oh S.K."/>
            <person name="Bae C."/>
            <person name="Kim S.B."/>
            <person name="Lee H.Y."/>
            <person name="Kim S.Y."/>
            <person name="Kim M.S."/>
            <person name="Kang B.C."/>
            <person name="Jo Y.D."/>
            <person name="Yang H.B."/>
            <person name="Jeong H.J."/>
            <person name="Kang W.H."/>
            <person name="Kwon J.K."/>
            <person name="Shin C."/>
            <person name="Lim J.Y."/>
            <person name="Park J.H."/>
            <person name="Huh J.H."/>
            <person name="Kim J.S."/>
            <person name="Kim B.D."/>
            <person name="Cohen O."/>
            <person name="Paran I."/>
            <person name="Suh M.C."/>
            <person name="Lee S.B."/>
            <person name="Kim Y.K."/>
            <person name="Shin Y."/>
            <person name="Noh S.J."/>
            <person name="Park J."/>
            <person name="Seo Y.S."/>
            <person name="Kwon S.Y."/>
            <person name="Kim H.A."/>
            <person name="Park J.M."/>
            <person name="Kim H.J."/>
            <person name="Choi S.B."/>
            <person name="Bosland P.W."/>
            <person name="Reeves G."/>
            <person name="Jo S.H."/>
            <person name="Lee B.W."/>
            <person name="Cho H.T."/>
            <person name="Choi H.S."/>
            <person name="Lee M.S."/>
            <person name="Yu Y."/>
            <person name="Do Choi Y."/>
            <person name="Park B.S."/>
            <person name="van Deynze A."/>
            <person name="Ashrafi H."/>
            <person name="Hill T."/>
            <person name="Kim W.T."/>
            <person name="Pai H.S."/>
            <person name="Ahn H.K."/>
            <person name="Yeam I."/>
            <person name="Giovannoni J.J."/>
            <person name="Rose J.K."/>
            <person name="Sorensen I."/>
            <person name="Lee S.J."/>
            <person name="Kim R.W."/>
            <person name="Choi I.Y."/>
            <person name="Choi B.S."/>
            <person name="Lim J.S."/>
            <person name="Lee Y.H."/>
            <person name="Choi D."/>
        </authorList>
    </citation>
    <scope>NUCLEOTIDE SEQUENCE [LARGE SCALE GENOMIC DNA]</scope>
    <source>
        <strain evidence="3">cv. CM334</strain>
    </source>
</reference>
<gene>
    <name evidence="2" type="ORF">T459_04479</name>
</gene>
<dbReference type="EMBL" id="AYRZ02000002">
    <property type="protein sequence ID" value="PHT89366.1"/>
    <property type="molecule type" value="Genomic_DNA"/>
</dbReference>
<dbReference type="GO" id="GO:0008233">
    <property type="term" value="F:peptidase activity"/>
    <property type="evidence" value="ECO:0007669"/>
    <property type="project" value="InterPro"/>
</dbReference>
<organism evidence="2 3">
    <name type="scientific">Capsicum annuum</name>
    <name type="common">Capsicum pepper</name>
    <dbReference type="NCBI Taxonomy" id="4072"/>
    <lineage>
        <taxon>Eukaryota</taxon>
        <taxon>Viridiplantae</taxon>
        <taxon>Streptophyta</taxon>
        <taxon>Embryophyta</taxon>
        <taxon>Tracheophyta</taxon>
        <taxon>Spermatophyta</taxon>
        <taxon>Magnoliopsida</taxon>
        <taxon>eudicotyledons</taxon>
        <taxon>Gunneridae</taxon>
        <taxon>Pentapetalae</taxon>
        <taxon>asterids</taxon>
        <taxon>lamiids</taxon>
        <taxon>Solanales</taxon>
        <taxon>Solanaceae</taxon>
        <taxon>Solanoideae</taxon>
        <taxon>Capsiceae</taxon>
        <taxon>Capsicum</taxon>
    </lineage>
</organism>
<dbReference type="GO" id="GO:0006508">
    <property type="term" value="P:proteolysis"/>
    <property type="evidence" value="ECO:0007669"/>
    <property type="project" value="InterPro"/>
</dbReference>
<proteinExistence type="inferred from homology"/>
<accession>A0A2G3A545</accession>
<comment type="similarity">
    <text evidence="1">Belongs to the peptidase C13 family.</text>
</comment>
<dbReference type="AlphaFoldDB" id="A0A2G3A545"/>
<reference evidence="2 3" key="2">
    <citation type="journal article" date="2017" name="Genome Biol.">
        <title>New reference genome sequences of hot pepper reveal the massive evolution of plant disease-resistance genes by retroduplication.</title>
        <authorList>
            <person name="Kim S."/>
            <person name="Park J."/>
            <person name="Yeom S.I."/>
            <person name="Kim Y.M."/>
            <person name="Seo E."/>
            <person name="Kim K.T."/>
            <person name="Kim M.S."/>
            <person name="Lee J.M."/>
            <person name="Cheong K."/>
            <person name="Shin H.S."/>
            <person name="Kim S.B."/>
            <person name="Han K."/>
            <person name="Lee J."/>
            <person name="Park M."/>
            <person name="Lee H.A."/>
            <person name="Lee H.Y."/>
            <person name="Lee Y."/>
            <person name="Oh S."/>
            <person name="Lee J.H."/>
            <person name="Choi E."/>
            <person name="Choi E."/>
            <person name="Lee S.E."/>
            <person name="Jeon J."/>
            <person name="Kim H."/>
            <person name="Choi G."/>
            <person name="Song H."/>
            <person name="Lee J."/>
            <person name="Lee S.C."/>
            <person name="Kwon J.K."/>
            <person name="Lee H.Y."/>
            <person name="Koo N."/>
            <person name="Hong Y."/>
            <person name="Kim R.W."/>
            <person name="Kang W.H."/>
            <person name="Huh J.H."/>
            <person name="Kang B.C."/>
            <person name="Yang T.J."/>
            <person name="Lee Y.H."/>
            <person name="Bennetzen J.L."/>
            <person name="Choi D."/>
        </authorList>
    </citation>
    <scope>NUCLEOTIDE SEQUENCE [LARGE SCALE GENOMIC DNA]</scope>
    <source>
        <strain evidence="3">cv. CM334</strain>
    </source>
</reference>
<keyword evidence="3" id="KW-1185">Reference proteome</keyword>
<dbReference type="Proteomes" id="UP000222542">
    <property type="component" value="Unassembled WGS sequence"/>
</dbReference>
<name>A0A2G3A545_CAPAN</name>
<dbReference type="Gramene" id="PHT89366">
    <property type="protein sequence ID" value="PHT89366"/>
    <property type="gene ID" value="T459_04479"/>
</dbReference>
<comment type="caution">
    <text evidence="2">The sequence shown here is derived from an EMBL/GenBank/DDBJ whole genome shotgun (WGS) entry which is preliminary data.</text>
</comment>
<dbReference type="PANTHER" id="PTHR12000:SF42">
    <property type="entry name" value="LEGUMAIN"/>
    <property type="match status" value="1"/>
</dbReference>
<protein>
    <submittedName>
        <fullName evidence="2">Uncharacterized protein</fullName>
    </submittedName>
</protein>
<evidence type="ECO:0000313" key="3">
    <source>
        <dbReference type="Proteomes" id="UP000222542"/>
    </source>
</evidence>
<dbReference type="PANTHER" id="PTHR12000">
    <property type="entry name" value="HEMOGLOBINASE FAMILY MEMBER"/>
    <property type="match status" value="1"/>
</dbReference>
<evidence type="ECO:0000313" key="2">
    <source>
        <dbReference type="EMBL" id="PHT89366.1"/>
    </source>
</evidence>
<dbReference type="Gene3D" id="3.40.50.1460">
    <property type="match status" value="1"/>
</dbReference>
<dbReference type="InterPro" id="IPR001096">
    <property type="entry name" value="Peptidase_C13"/>
</dbReference>
<dbReference type="Pfam" id="PF01650">
    <property type="entry name" value="Peptidase_C13"/>
    <property type="match status" value="1"/>
</dbReference>
<dbReference type="STRING" id="4072.A0A2G3A545"/>
<sequence>MPKSLNVYVTTASNTEESSWGTYCPGMDPPPPSEYLTCLGDLYSVAWMEVSESHNLNKETIKQQYEKVKERTSNFNNYNVWSHVMEYGSKEIKPKKVYLYQGFDPATVNLPANKIDFARLEVFASLSVQVPKASANSRKSLTPLFYAYLGIVAGRNFILQLPDD</sequence>
<evidence type="ECO:0000256" key="1">
    <source>
        <dbReference type="ARBA" id="ARBA00009941"/>
    </source>
</evidence>